<comment type="caution">
    <text evidence="1">The sequence shown here is derived from an EMBL/GenBank/DDBJ whole genome shotgun (WGS) entry which is preliminary data.</text>
</comment>
<accession>A0A0F9G7S4</accession>
<dbReference type="EMBL" id="LAZR01029542">
    <property type="protein sequence ID" value="KKL59272.1"/>
    <property type="molecule type" value="Genomic_DNA"/>
</dbReference>
<sequence length="41" mass="5282">MKSKEQKYHEYERKQQEQILEDWCPINKLEVERWLRFEQGK</sequence>
<name>A0A0F9G7S4_9ZZZZ</name>
<reference evidence="1" key="1">
    <citation type="journal article" date="2015" name="Nature">
        <title>Complex archaea that bridge the gap between prokaryotes and eukaryotes.</title>
        <authorList>
            <person name="Spang A."/>
            <person name="Saw J.H."/>
            <person name="Jorgensen S.L."/>
            <person name="Zaremba-Niedzwiedzka K."/>
            <person name="Martijn J."/>
            <person name="Lind A.E."/>
            <person name="van Eijk R."/>
            <person name="Schleper C."/>
            <person name="Guy L."/>
            <person name="Ettema T.J."/>
        </authorList>
    </citation>
    <scope>NUCLEOTIDE SEQUENCE</scope>
</reference>
<protein>
    <submittedName>
        <fullName evidence="1">Uncharacterized protein</fullName>
    </submittedName>
</protein>
<evidence type="ECO:0000313" key="1">
    <source>
        <dbReference type="EMBL" id="KKL59272.1"/>
    </source>
</evidence>
<dbReference type="AlphaFoldDB" id="A0A0F9G7S4"/>
<organism evidence="1">
    <name type="scientific">marine sediment metagenome</name>
    <dbReference type="NCBI Taxonomy" id="412755"/>
    <lineage>
        <taxon>unclassified sequences</taxon>
        <taxon>metagenomes</taxon>
        <taxon>ecological metagenomes</taxon>
    </lineage>
</organism>
<proteinExistence type="predicted"/>
<gene>
    <name evidence="1" type="ORF">LCGC14_2217020</name>
</gene>